<dbReference type="EMBL" id="CP028923">
    <property type="protein sequence ID" value="QCK15488.1"/>
    <property type="molecule type" value="Genomic_DNA"/>
</dbReference>
<dbReference type="Pfam" id="PF05013">
    <property type="entry name" value="FGase"/>
    <property type="match status" value="1"/>
</dbReference>
<gene>
    <name evidence="1" type="ORF">DCC35_12415</name>
</gene>
<proteinExistence type="predicted"/>
<keyword evidence="2" id="KW-1185">Reference proteome</keyword>
<dbReference type="AlphaFoldDB" id="A0A4D7K846"/>
<reference evidence="1 2" key="1">
    <citation type="submission" date="2018-04" db="EMBL/GenBank/DDBJ databases">
        <title>Complete genome uncultured novel isolate.</title>
        <authorList>
            <person name="Merlino G."/>
        </authorList>
    </citation>
    <scope>NUCLEOTIDE SEQUENCE [LARGE SCALE GENOMIC DNA]</scope>
    <source>
        <strain evidence="2">R1DC9</strain>
    </source>
</reference>
<protein>
    <submittedName>
        <fullName evidence="1">N-formylglutamate deformylase</fullName>
    </submittedName>
</protein>
<dbReference type="Proteomes" id="UP000298616">
    <property type="component" value="Chromosome"/>
</dbReference>
<evidence type="ECO:0000313" key="1">
    <source>
        <dbReference type="EMBL" id="QCK15488.1"/>
    </source>
</evidence>
<name>A0A4D7K846_9BACT</name>
<dbReference type="InterPro" id="IPR007709">
    <property type="entry name" value="N-FG_amidohydro"/>
</dbReference>
<accession>A0A4D7K846</accession>
<evidence type="ECO:0000313" key="2">
    <source>
        <dbReference type="Proteomes" id="UP000298616"/>
    </source>
</evidence>
<organism evidence="1 2">
    <name type="scientific">Mangrovivirga cuniculi</name>
    <dbReference type="NCBI Taxonomy" id="2715131"/>
    <lineage>
        <taxon>Bacteria</taxon>
        <taxon>Pseudomonadati</taxon>
        <taxon>Bacteroidota</taxon>
        <taxon>Cytophagia</taxon>
        <taxon>Cytophagales</taxon>
        <taxon>Mangrovivirgaceae</taxon>
        <taxon>Mangrovivirga</taxon>
    </lineage>
</organism>
<dbReference type="KEGG" id="fpf:DCC35_12415"/>
<dbReference type="RefSeq" id="WP_137091085.1">
    <property type="nucleotide sequence ID" value="NZ_CP028923.1"/>
</dbReference>
<sequence>MDNLYRLHIPDKIKYPILISVPHSGTFIPDEISAKMNEDLITELEDTDWFVDRLYQFCHQEGIPMIIANYHRWVIDLNRNPENKSLYNDGRVITELCPTKTFNDESLYLEGNEPDNDEIESRKKNFYYPYHVKVKELLNEIKSEFGQALLFDAHSIKKQVPGIRKEPFPDFILGDNEEKSASKEIIKIAYENLALNNIGEFTHNQPFKGGQITRSFGDPSNNIHSLQLEMAKVNYMSDDETKYDCDRAKNVQEKLLKPLLNNLGKYLLNNK</sequence>
<dbReference type="SUPFAM" id="SSF53187">
    <property type="entry name" value="Zn-dependent exopeptidases"/>
    <property type="match status" value="1"/>
</dbReference>
<dbReference type="OrthoDB" id="8716700at2"/>
<dbReference type="Gene3D" id="3.40.630.40">
    <property type="entry name" value="Zn-dependent exopeptidases"/>
    <property type="match status" value="1"/>
</dbReference>